<dbReference type="PANTHER" id="PTHR40980">
    <property type="entry name" value="PLUG DOMAIN-CONTAINING PROTEIN"/>
    <property type="match status" value="1"/>
</dbReference>
<dbReference type="NCBIfam" id="TIGR01782">
    <property type="entry name" value="TonB-Xanth-Caul"/>
    <property type="match status" value="1"/>
</dbReference>
<dbReference type="Gene3D" id="2.170.130.10">
    <property type="entry name" value="TonB-dependent receptor, plug domain"/>
    <property type="match status" value="1"/>
</dbReference>
<dbReference type="InterPro" id="IPR013784">
    <property type="entry name" value="Carb-bd-like_fold"/>
</dbReference>
<feature type="chain" id="PRO_5016116044" evidence="10">
    <location>
        <begin position="30"/>
        <end position="933"/>
    </location>
</feature>
<keyword evidence="4 8" id="KW-0812">Transmembrane</keyword>
<feature type="domain" description="TonB-dependent receptor-like beta-barrel" evidence="11">
    <location>
        <begin position="447"/>
        <end position="896"/>
    </location>
</feature>
<dbReference type="Pfam" id="PF00593">
    <property type="entry name" value="TonB_dep_Rec_b-barrel"/>
    <property type="match status" value="1"/>
</dbReference>
<keyword evidence="13" id="KW-0675">Receptor</keyword>
<evidence type="ECO:0000259" key="11">
    <source>
        <dbReference type="Pfam" id="PF00593"/>
    </source>
</evidence>
<dbReference type="Gene3D" id="2.60.40.1120">
    <property type="entry name" value="Carboxypeptidase-like, regulatory domain"/>
    <property type="match status" value="1"/>
</dbReference>
<dbReference type="PROSITE" id="PS52016">
    <property type="entry name" value="TONB_DEPENDENT_REC_3"/>
    <property type="match status" value="1"/>
</dbReference>
<dbReference type="GO" id="GO:0009279">
    <property type="term" value="C:cell outer membrane"/>
    <property type="evidence" value="ECO:0007669"/>
    <property type="project" value="UniProtKB-SubCell"/>
</dbReference>
<dbReference type="CDD" id="cd01347">
    <property type="entry name" value="ligand_gated_channel"/>
    <property type="match status" value="1"/>
</dbReference>
<comment type="caution">
    <text evidence="13">The sequence shown here is derived from an EMBL/GenBank/DDBJ whole genome shotgun (WGS) entry which is preliminary data.</text>
</comment>
<evidence type="ECO:0000259" key="12">
    <source>
        <dbReference type="Pfam" id="PF07715"/>
    </source>
</evidence>
<dbReference type="InterPro" id="IPR036942">
    <property type="entry name" value="Beta-barrel_TonB_sf"/>
</dbReference>
<dbReference type="SUPFAM" id="SSF49452">
    <property type="entry name" value="Starch-binding domain-like"/>
    <property type="match status" value="1"/>
</dbReference>
<keyword evidence="5 9" id="KW-0798">TonB box</keyword>
<organism evidence="13 14">
    <name type="scientific">Sphingopyxis macrogoltabida</name>
    <name type="common">Sphingomonas macrogoltabidus</name>
    <dbReference type="NCBI Taxonomy" id="33050"/>
    <lineage>
        <taxon>Bacteria</taxon>
        <taxon>Pseudomonadati</taxon>
        <taxon>Pseudomonadota</taxon>
        <taxon>Alphaproteobacteria</taxon>
        <taxon>Sphingomonadales</taxon>
        <taxon>Sphingomonadaceae</taxon>
        <taxon>Sphingopyxis</taxon>
    </lineage>
</organism>
<comment type="similarity">
    <text evidence="8 9">Belongs to the TonB-dependent receptor family.</text>
</comment>
<keyword evidence="6 8" id="KW-0472">Membrane</keyword>
<name>A0A2W5N472_SPHMC</name>
<evidence type="ECO:0000313" key="13">
    <source>
        <dbReference type="EMBL" id="PZQ20890.1"/>
    </source>
</evidence>
<keyword evidence="2 8" id="KW-0813">Transport</keyword>
<proteinExistence type="inferred from homology"/>
<dbReference type="InterPro" id="IPR010104">
    <property type="entry name" value="TonB_rcpt_bac"/>
</dbReference>
<keyword evidence="3 8" id="KW-1134">Transmembrane beta strand</keyword>
<evidence type="ECO:0000256" key="3">
    <source>
        <dbReference type="ARBA" id="ARBA00022452"/>
    </source>
</evidence>
<evidence type="ECO:0000256" key="10">
    <source>
        <dbReference type="SAM" id="SignalP"/>
    </source>
</evidence>
<keyword evidence="10" id="KW-0732">Signal</keyword>
<dbReference type="Pfam" id="PF13620">
    <property type="entry name" value="CarboxypepD_reg"/>
    <property type="match status" value="1"/>
</dbReference>
<evidence type="ECO:0000313" key="14">
    <source>
        <dbReference type="Proteomes" id="UP000248597"/>
    </source>
</evidence>
<evidence type="ECO:0000256" key="2">
    <source>
        <dbReference type="ARBA" id="ARBA00022448"/>
    </source>
</evidence>
<evidence type="ECO:0000256" key="8">
    <source>
        <dbReference type="PROSITE-ProRule" id="PRU01360"/>
    </source>
</evidence>
<dbReference type="Proteomes" id="UP000248597">
    <property type="component" value="Unassembled WGS sequence"/>
</dbReference>
<dbReference type="GO" id="GO:0030246">
    <property type="term" value="F:carbohydrate binding"/>
    <property type="evidence" value="ECO:0007669"/>
    <property type="project" value="InterPro"/>
</dbReference>
<sequence length="933" mass="103025">MSKSLSVRSRILIGTTLSIAAALPVTAFASDVVGTVTDATQTRALQSAELRIVELGRVTEAGRDGQFRFTDIPAGTYTLEARYVGAETTTRTITVPDSGSVTANILLGTDGSILVVGQAANLASSLSRQRAADGVESVLTRDAIGQFPDQNVAESLRRLPGVNILADQGEGRFVSVRGLDPELNAASINGTRVPAPESDVRSVALDVVAAELIESIEVKKTLTPDMDADTIGASIEINTTSAFDRKKDLLSVKLEGSYNNYADSLTPKGSVDFSTRITDNFGIAGGVSYYKRKFETDNIEGADWTVSDDGIVYAEELQYRDYDVERERIGGSLSLDFRAGDTTKLYARGIYNEFSDQEYRGDVIFIMDEAPVAAQSGATSAFFTDDDGRIEVRRRMKDRYEKQTIKSITVGGETETGPWKLTYSGSWSEATERENGSVDPTRFRARFDGDGVDVNFDYADPRRPIFTVSGDTDLFNDPAEYGFNELELTALSDSKDREWTLRGDVAREFALNNGTFTVQAGVKSRWRKKSYDLEALVFDGYDGDYSLADVLGGQTYRIQNLGPLPSQLAPTEFFFANRDNFEPNSLDTIVNSASSDYAIDEDILAGYLLGRYDDGDLRVIGGIRAERTKNDIRGLLVDVEDEDEDPVISPTRFTRSYTDWLPSLAMRYDATQDVVLRFGAYKSLVRPKLSNLAPRFVINEDREAEFGNPDLKPYSAWNLDLSAEWYFGKNSALTAGFFWKSVKDFIVEVRDGDPGSAYGVDYTEAVTFQNGETAKIKGFEISFAQQFTSLPSPFDGLLLNANYTYTDAKGTVFVDGDPADPRDITLPSASKHTFNVALGYEKGPISLRAAGTYRDKYLDELGGAANEDRIVDQHFQLDLSAKYRITKDVRLFAEWVNVTDAPYFAYQNFEGAKRILQYEKYSWTAKFGVAASF</sequence>
<evidence type="ECO:0000256" key="5">
    <source>
        <dbReference type="ARBA" id="ARBA00023077"/>
    </source>
</evidence>
<feature type="signal peptide" evidence="10">
    <location>
        <begin position="1"/>
        <end position="29"/>
    </location>
</feature>
<evidence type="ECO:0000256" key="1">
    <source>
        <dbReference type="ARBA" id="ARBA00004571"/>
    </source>
</evidence>
<dbReference type="InterPro" id="IPR039426">
    <property type="entry name" value="TonB-dep_rcpt-like"/>
</dbReference>
<keyword evidence="7 8" id="KW-0998">Cell outer membrane</keyword>
<evidence type="ECO:0000256" key="4">
    <source>
        <dbReference type="ARBA" id="ARBA00022692"/>
    </source>
</evidence>
<protein>
    <submittedName>
        <fullName evidence="13">TonB-dependent receptor</fullName>
    </submittedName>
</protein>
<dbReference type="InterPro" id="IPR000531">
    <property type="entry name" value="Beta-barrel_TonB"/>
</dbReference>
<accession>A0A2W5N472</accession>
<dbReference type="SUPFAM" id="SSF56935">
    <property type="entry name" value="Porins"/>
    <property type="match status" value="1"/>
</dbReference>
<evidence type="ECO:0000256" key="9">
    <source>
        <dbReference type="RuleBase" id="RU003357"/>
    </source>
</evidence>
<evidence type="ECO:0000256" key="6">
    <source>
        <dbReference type="ARBA" id="ARBA00023136"/>
    </source>
</evidence>
<dbReference type="Pfam" id="PF07715">
    <property type="entry name" value="Plug"/>
    <property type="match status" value="1"/>
</dbReference>
<dbReference type="EMBL" id="QFPJ01000042">
    <property type="protein sequence ID" value="PZQ20890.1"/>
    <property type="molecule type" value="Genomic_DNA"/>
</dbReference>
<dbReference type="Gene3D" id="2.40.170.20">
    <property type="entry name" value="TonB-dependent receptor, beta-barrel domain"/>
    <property type="match status" value="1"/>
</dbReference>
<feature type="domain" description="TonB-dependent receptor plug" evidence="12">
    <location>
        <begin position="130"/>
        <end position="232"/>
    </location>
</feature>
<reference evidence="13 14" key="1">
    <citation type="submission" date="2017-08" db="EMBL/GenBank/DDBJ databases">
        <title>Infants hospitalized years apart are colonized by the same room-sourced microbial strains.</title>
        <authorList>
            <person name="Brooks B."/>
            <person name="Olm M.R."/>
            <person name="Firek B.A."/>
            <person name="Baker R."/>
            <person name="Thomas B.C."/>
            <person name="Morowitz M.J."/>
            <person name="Banfield J.F."/>
        </authorList>
    </citation>
    <scope>NUCLEOTIDE SEQUENCE [LARGE SCALE GENOMIC DNA]</scope>
    <source>
        <strain evidence="13">S2_005_003_R2_47</strain>
    </source>
</reference>
<dbReference type="PANTHER" id="PTHR40980:SF4">
    <property type="entry name" value="TONB-DEPENDENT RECEPTOR-LIKE BETA-BARREL DOMAIN-CONTAINING PROTEIN"/>
    <property type="match status" value="1"/>
</dbReference>
<dbReference type="InterPro" id="IPR012910">
    <property type="entry name" value="Plug_dom"/>
</dbReference>
<dbReference type="InterPro" id="IPR037066">
    <property type="entry name" value="Plug_dom_sf"/>
</dbReference>
<evidence type="ECO:0000256" key="7">
    <source>
        <dbReference type="ARBA" id="ARBA00023237"/>
    </source>
</evidence>
<dbReference type="AlphaFoldDB" id="A0A2W5N472"/>
<gene>
    <name evidence="13" type="ORF">DI569_13890</name>
</gene>
<comment type="subcellular location">
    <subcellularLocation>
        <location evidence="1 8">Cell outer membrane</location>
        <topology evidence="1 8">Multi-pass membrane protein</topology>
    </subcellularLocation>
</comment>